<dbReference type="InterPro" id="IPR014059">
    <property type="entry name" value="TraI/TrwC_relax"/>
</dbReference>
<dbReference type="CDD" id="cd17933">
    <property type="entry name" value="DEXSc_RecD-like"/>
    <property type="match status" value="1"/>
</dbReference>
<dbReference type="Gene3D" id="2.30.30.940">
    <property type="match status" value="1"/>
</dbReference>
<evidence type="ECO:0000259" key="4">
    <source>
        <dbReference type="SMART" id="SM00382"/>
    </source>
</evidence>
<evidence type="ECO:0000313" key="5">
    <source>
        <dbReference type="EMBL" id="MFC4347082.1"/>
    </source>
</evidence>
<dbReference type="InterPro" id="IPR027785">
    <property type="entry name" value="UvrD-like_helicase_C"/>
</dbReference>
<feature type="compositionally biased region" description="Basic residues" evidence="3">
    <location>
        <begin position="899"/>
        <end position="909"/>
    </location>
</feature>
<dbReference type="SUPFAM" id="SSF52540">
    <property type="entry name" value="P-loop containing nucleoside triphosphate hydrolases"/>
    <property type="match status" value="2"/>
</dbReference>
<evidence type="ECO:0000256" key="1">
    <source>
        <dbReference type="ARBA" id="ARBA00022741"/>
    </source>
</evidence>
<dbReference type="InterPro" id="IPR050534">
    <property type="entry name" value="Coronavir_polyprotein_1ab"/>
</dbReference>
<keyword evidence="2" id="KW-0067">ATP-binding</keyword>
<comment type="caution">
    <text evidence="5">The sequence shown here is derived from an EMBL/GenBank/DDBJ whole genome shotgun (WGS) entry which is preliminary data.</text>
</comment>
<keyword evidence="1" id="KW-0547">Nucleotide-binding</keyword>
<accession>A0ABV8U865</accession>
<gene>
    <name evidence="5" type="primary">mobF</name>
    <name evidence="5" type="ORF">ACFO5Q_04430</name>
</gene>
<dbReference type="Pfam" id="PF08751">
    <property type="entry name" value="TrwC"/>
    <property type="match status" value="1"/>
</dbReference>
<dbReference type="CDD" id="cd18809">
    <property type="entry name" value="SF1_C_RecD"/>
    <property type="match status" value="1"/>
</dbReference>
<protein>
    <submittedName>
        <fullName evidence="5">MobF family relaxase</fullName>
    </submittedName>
</protein>
<dbReference type="Pfam" id="PF13604">
    <property type="entry name" value="AAA_30"/>
    <property type="match status" value="1"/>
</dbReference>
<evidence type="ECO:0000256" key="3">
    <source>
        <dbReference type="SAM" id="MobiDB-lite"/>
    </source>
</evidence>
<evidence type="ECO:0000313" key="6">
    <source>
        <dbReference type="Proteomes" id="UP001595776"/>
    </source>
</evidence>
<organism evidence="5 6">
    <name type="scientific">Kordiimonas lipolytica</name>
    <dbReference type="NCBI Taxonomy" id="1662421"/>
    <lineage>
        <taxon>Bacteria</taxon>
        <taxon>Pseudomonadati</taxon>
        <taxon>Pseudomonadota</taxon>
        <taxon>Alphaproteobacteria</taxon>
        <taxon>Kordiimonadales</taxon>
        <taxon>Kordiimonadaceae</taxon>
        <taxon>Kordiimonas</taxon>
    </lineage>
</organism>
<reference evidence="6" key="1">
    <citation type="journal article" date="2019" name="Int. J. Syst. Evol. Microbiol.">
        <title>The Global Catalogue of Microorganisms (GCM) 10K type strain sequencing project: providing services to taxonomists for standard genome sequencing and annotation.</title>
        <authorList>
            <consortium name="The Broad Institute Genomics Platform"/>
            <consortium name="The Broad Institute Genome Sequencing Center for Infectious Disease"/>
            <person name="Wu L."/>
            <person name="Ma J."/>
        </authorList>
    </citation>
    <scope>NUCLEOTIDE SEQUENCE [LARGE SCALE GENOMIC DNA]</scope>
    <source>
        <strain evidence="6">CGMCC 1.15304</strain>
    </source>
</reference>
<feature type="domain" description="AAA+ ATPase" evidence="4">
    <location>
        <begin position="419"/>
        <end position="642"/>
    </location>
</feature>
<dbReference type="InterPro" id="IPR027417">
    <property type="entry name" value="P-loop_NTPase"/>
</dbReference>
<dbReference type="PANTHER" id="PTHR43788:SF6">
    <property type="entry name" value="DNA HELICASE B"/>
    <property type="match status" value="1"/>
</dbReference>
<evidence type="ECO:0000256" key="2">
    <source>
        <dbReference type="ARBA" id="ARBA00022840"/>
    </source>
</evidence>
<dbReference type="InterPro" id="IPR014862">
    <property type="entry name" value="TrwC"/>
</dbReference>
<dbReference type="Gene3D" id="3.40.50.300">
    <property type="entry name" value="P-loop containing nucleotide triphosphate hydrolases"/>
    <property type="match status" value="2"/>
</dbReference>
<dbReference type="Proteomes" id="UP001595776">
    <property type="component" value="Unassembled WGS sequence"/>
</dbReference>
<dbReference type="RefSeq" id="WP_197421243.1">
    <property type="nucleotide sequence ID" value="NZ_JBHSCR010000003.1"/>
</dbReference>
<feature type="region of interest" description="Disordered" evidence="3">
    <location>
        <begin position="899"/>
        <end position="920"/>
    </location>
</feature>
<dbReference type="NCBIfam" id="TIGR02686">
    <property type="entry name" value="relax_trwC"/>
    <property type="match status" value="1"/>
</dbReference>
<dbReference type="SMART" id="SM00382">
    <property type="entry name" value="AAA"/>
    <property type="match status" value="1"/>
</dbReference>
<dbReference type="InterPro" id="IPR003593">
    <property type="entry name" value="AAA+_ATPase"/>
</dbReference>
<dbReference type="Pfam" id="PF13538">
    <property type="entry name" value="UvrD_C_2"/>
    <property type="match status" value="1"/>
</dbReference>
<dbReference type="EMBL" id="JBHSCR010000003">
    <property type="protein sequence ID" value="MFC4347082.1"/>
    <property type="molecule type" value="Genomic_DNA"/>
</dbReference>
<dbReference type="NCBIfam" id="NF041492">
    <property type="entry name" value="MobF"/>
    <property type="match status" value="1"/>
</dbReference>
<name>A0ABV8U865_9PROT</name>
<dbReference type="PANTHER" id="PTHR43788">
    <property type="entry name" value="DNA2/NAM7 HELICASE FAMILY MEMBER"/>
    <property type="match status" value="1"/>
</dbReference>
<proteinExistence type="predicted"/>
<sequence length="920" mass="103142">MIGNIRKIHDGEVFAYLAEDNYYVNDDTVRDSAWFGELARTRKLIGPINQSCFADQVAQNATSDVRGKPVLGFDIVFSAPKSTSILALAFDRDEIRHAHQEAVRAALAYIEQNCLTHRIYDRSEKRQTLQQSCRALFATFEHHENRALEPQLHTHCLLLQQTEDSSGRVRALETHRLFLHKLAAGTLYQNEFARRLHELGYQTRWDMGKGTFEIVGVPQNVTEEFSTRRAEILEQLKETGKSSHRRADLAALFTRAAKPKNIDRKELKRTWLVRAEQHGFLPHHAYALRDIEPVKASVCPRAIIDQAVSHLSQMAAVFEKRHLTVECLKRARGYIAGSLVLDAIEQAIAEGAILTAPENGDFLTTPAMQALEASLLDHEKDGRSKIAPVYSELEISRAVRDVALDRDQLQAVAQVLASSSRVVGIQGYAGTGKTTLLSAVLRLAAQKRQRLIALAPSTQAAKLLQAETQIPANTVQFFLTKYGKLDEGTPALENARAAFAGSILLIDEASMLSSNQVADLFELQKKLQIARIVLVGDREQLNAVEAGRPFELLQRAGMECAKVRTIRRQKNEVLKGAVIDTIKKDIAAAFQKLGPDIVENDEQDLCYLAAQTWLNQPLDKRQRSLILTQTRVERHLVNSIVRAHKQYIGELSGDSVMLPHLTSKNMSVSQLRDANFYEAGDVVLFNKRYARLGVDRGTYAKVLQVNQQDGSVRLRVGYDIKTWRPDLVAGNAKGAIDVFQHDQIELAQGDEIRFTRNFPRHGIMNGTQCQVLEVGDKTVRLRKQNGEILVMNRDQASMRHIDYAWASTTYSAQGKTVDEVHVVASSQKAHMNTAQSLYVQVSRARSRAHVYTDNREALEMQVMKSLQPKPRHAVDLAPQSSFMQQITEAAFAFSNKMKARRLPAKRKPPPKPQSGIKMSI</sequence>
<dbReference type="SUPFAM" id="SSF55464">
    <property type="entry name" value="Origin of replication-binding domain, RBD-like"/>
    <property type="match status" value="1"/>
</dbReference>
<keyword evidence="6" id="KW-1185">Reference proteome</keyword>